<evidence type="ECO:0000256" key="1">
    <source>
        <dbReference type="SAM" id="MobiDB-lite"/>
    </source>
</evidence>
<comment type="caution">
    <text evidence="2">The sequence shown here is derived from an EMBL/GenBank/DDBJ whole genome shotgun (WGS) entry which is preliminary data.</text>
</comment>
<dbReference type="PANTHER" id="PTHR47197">
    <property type="entry name" value="PROTEIN NIRF"/>
    <property type="match status" value="1"/>
</dbReference>
<sequence length="556" mass="55136">MDKKQAAQRSETAVWLSAGALTLGIGAATLIGGTAVAHADTEAGSSKASVGSSAPRSGPKATAHRTAAKAPNTVRVSAPRSVVAVHRPADAPAVDAAAKAVTTPLQSLVDNTVKALVALGGMNQTTPTPARGNLWQLGLYSVARWLADTANPGGIPRLTTVVTGPPDALTGVVTGKFVFTTATGDPVNYRISVDPKLGTVVANPDGSYTFTPLQSTMLGAPDGGMTVKIKVTAINGVQRASQNVTVAVANPWGLATQTVAVGNGPYVVAVSPDGTRLVVTNSVDGTVSLVNTATNKVISTIQVGSKPAGVVFDPTGTTFYVVNYGGVVGSVSAVSLPTNTVAAPIVIGAGPFLAAIGRAGSPSAGKLYVTMYGAVGDGNTVSVIDTTTNQVSTVSVAAAGAGPQGVAISPDGTRLWVGTAGSGNVSVVDTATNAVVKTIPVSGASGIAFSPDGHFAYVANFTANTVSVINTANYTTAATIGVGASPSLVAVSPDGSVAYVTNQQDKTVSVINTATKTVIKTITLGGSAPAGIAVSPDGTHLYVANVFGASITVIPV</sequence>
<gene>
    <name evidence="2" type="ORF">FEG63_17550</name>
</gene>
<dbReference type="Proteomes" id="UP000708347">
    <property type="component" value="Unassembled WGS sequence"/>
</dbReference>
<accession>A0ABX2K2P9</accession>
<organism evidence="2 3">
    <name type="scientific">Mycolicibacterium sphagni</name>
    <dbReference type="NCBI Taxonomy" id="1786"/>
    <lineage>
        <taxon>Bacteria</taxon>
        <taxon>Bacillati</taxon>
        <taxon>Actinomycetota</taxon>
        <taxon>Actinomycetes</taxon>
        <taxon>Mycobacteriales</taxon>
        <taxon>Mycobacteriaceae</taxon>
        <taxon>Mycolicibacterium</taxon>
    </lineage>
</organism>
<dbReference type="NCBIfam" id="TIGR02276">
    <property type="entry name" value="beta_rpt_yvtn"/>
    <property type="match status" value="4"/>
</dbReference>
<feature type="region of interest" description="Disordered" evidence="1">
    <location>
        <begin position="43"/>
        <end position="74"/>
    </location>
</feature>
<dbReference type="InterPro" id="IPR015943">
    <property type="entry name" value="WD40/YVTN_repeat-like_dom_sf"/>
</dbReference>
<reference evidence="2 3" key="1">
    <citation type="submission" date="2019-05" db="EMBL/GenBank/DDBJ databases">
        <title>Mycolicibacterium sphagni ENV482 genome assembly.</title>
        <authorList>
            <person name="Chen W."/>
            <person name="Faulkner N.W."/>
            <person name="Hyman M.R."/>
        </authorList>
    </citation>
    <scope>NUCLEOTIDE SEQUENCE [LARGE SCALE GENOMIC DNA]</scope>
    <source>
        <strain evidence="2 3">ENV482</strain>
    </source>
</reference>
<name>A0ABX2K2P9_9MYCO</name>
<evidence type="ECO:0000313" key="3">
    <source>
        <dbReference type="Proteomes" id="UP000708347"/>
    </source>
</evidence>
<keyword evidence="3" id="KW-1185">Reference proteome</keyword>
<dbReference type="PANTHER" id="PTHR47197:SF3">
    <property type="entry name" value="DIHYDRO-HEME D1 DEHYDROGENASE"/>
    <property type="match status" value="1"/>
</dbReference>
<dbReference type="InterPro" id="IPR019405">
    <property type="entry name" value="Lactonase_7-beta_prop"/>
</dbReference>
<dbReference type="Gene3D" id="2.130.10.10">
    <property type="entry name" value="YVTN repeat-like/Quinoprotein amine dehydrogenase"/>
    <property type="match status" value="2"/>
</dbReference>
<dbReference type="InterPro" id="IPR051200">
    <property type="entry name" value="Host-pathogen_enzymatic-act"/>
</dbReference>
<protein>
    <submittedName>
        <fullName evidence="2">YncE family protein</fullName>
    </submittedName>
</protein>
<evidence type="ECO:0000313" key="2">
    <source>
        <dbReference type="EMBL" id="NTY61351.1"/>
    </source>
</evidence>
<proteinExistence type="predicted"/>
<dbReference type="InterPro" id="IPR011964">
    <property type="entry name" value="YVTN_b-propeller_repeat"/>
</dbReference>
<dbReference type="Pfam" id="PF10282">
    <property type="entry name" value="Lactonase"/>
    <property type="match status" value="1"/>
</dbReference>
<dbReference type="SUPFAM" id="SSF75011">
    <property type="entry name" value="3-carboxy-cis,cis-mucoante lactonizing enzyme"/>
    <property type="match status" value="1"/>
</dbReference>
<feature type="compositionally biased region" description="Low complexity" evidence="1">
    <location>
        <begin position="43"/>
        <end position="57"/>
    </location>
</feature>
<dbReference type="EMBL" id="VBSB01000010">
    <property type="protein sequence ID" value="NTY61351.1"/>
    <property type="molecule type" value="Genomic_DNA"/>
</dbReference>
<dbReference type="RefSeq" id="WP_174399117.1">
    <property type="nucleotide sequence ID" value="NZ_VBSB01000010.1"/>
</dbReference>